<dbReference type="EMBL" id="BRVP01000002">
    <property type="protein sequence ID" value="GLB51383.1"/>
    <property type="molecule type" value="Genomic_DNA"/>
</dbReference>
<proteinExistence type="predicted"/>
<feature type="transmembrane region" description="Helical" evidence="6">
    <location>
        <begin position="222"/>
        <end position="241"/>
    </location>
</feature>
<dbReference type="GO" id="GO:0016765">
    <property type="term" value="F:transferase activity, transferring alkyl or aryl (other than methyl) groups"/>
    <property type="evidence" value="ECO:0007669"/>
    <property type="project" value="InterPro"/>
</dbReference>
<feature type="transmembrane region" description="Helical" evidence="6">
    <location>
        <begin position="253"/>
        <end position="271"/>
    </location>
</feature>
<feature type="transmembrane region" description="Helical" evidence="6">
    <location>
        <begin position="140"/>
        <end position="162"/>
    </location>
</feature>
<protein>
    <submittedName>
        <fullName evidence="7">Prenyltransferase</fullName>
    </submittedName>
</protein>
<dbReference type="NCBIfam" id="NF009512">
    <property type="entry name" value="PRK12872.1-1"/>
    <property type="match status" value="1"/>
</dbReference>
<feature type="transmembrane region" description="Helical" evidence="6">
    <location>
        <begin position="12"/>
        <end position="29"/>
    </location>
</feature>
<evidence type="ECO:0000256" key="5">
    <source>
        <dbReference type="ARBA" id="ARBA00023136"/>
    </source>
</evidence>
<organism evidence="7 8">
    <name type="scientific">Neptunitalea chrysea</name>
    <dbReference type="NCBI Taxonomy" id="1647581"/>
    <lineage>
        <taxon>Bacteria</taxon>
        <taxon>Pseudomonadati</taxon>
        <taxon>Bacteroidota</taxon>
        <taxon>Flavobacteriia</taxon>
        <taxon>Flavobacteriales</taxon>
        <taxon>Flavobacteriaceae</taxon>
        <taxon>Neptunitalea</taxon>
    </lineage>
</organism>
<evidence type="ECO:0000313" key="7">
    <source>
        <dbReference type="EMBL" id="GLB51383.1"/>
    </source>
</evidence>
<keyword evidence="4 6" id="KW-1133">Transmembrane helix</keyword>
<sequence>MHYLKLIRTPNLIILALAQYIFKYYFIYYYYPMTGLSDFEFFLLVFSTVCIAAGGYVINDIMDIDTDTINKPEKVIIDTHISEKKATTLFIVLNIIGVGLGFYLSYMTNLPKFAMLFVFSSGILYLYANNLKNYIVLSNIIVAFLIAISILLVGIFSILPLYTNYIYAELNKVMFTKLLIYAGLAFAINFIREIVKDIEDIDGDYNSGRNTIPIALGIKRTGILTGILALLLFGVIGYITFNHLYSSQITSYYVFFLIMIPLLYVAISSFIAKKKSNFKPLQLILKGVMLTGIFAVVIIYKFILT</sequence>
<feature type="transmembrane region" description="Helical" evidence="6">
    <location>
        <begin position="41"/>
        <end position="58"/>
    </location>
</feature>
<evidence type="ECO:0000313" key="8">
    <source>
        <dbReference type="Proteomes" id="UP001143545"/>
    </source>
</evidence>
<feature type="transmembrane region" description="Helical" evidence="6">
    <location>
        <begin position="110"/>
        <end position="128"/>
    </location>
</feature>
<dbReference type="Proteomes" id="UP001143545">
    <property type="component" value="Unassembled WGS sequence"/>
</dbReference>
<reference evidence="7" key="1">
    <citation type="submission" date="2022-07" db="EMBL/GenBank/DDBJ databases">
        <title>Taxonomy of Novel Oxalotrophic and Methylotrophic Bacteria.</title>
        <authorList>
            <person name="Sahin N."/>
            <person name="Tani A."/>
        </authorList>
    </citation>
    <scope>NUCLEOTIDE SEQUENCE</scope>
    <source>
        <strain evidence="7">AM327</strain>
    </source>
</reference>
<comment type="caution">
    <text evidence="7">The sequence shown here is derived from an EMBL/GenBank/DDBJ whole genome shotgun (WGS) entry which is preliminary data.</text>
</comment>
<name>A0A9W6EVD0_9FLAO</name>
<evidence type="ECO:0000256" key="4">
    <source>
        <dbReference type="ARBA" id="ARBA00022989"/>
    </source>
</evidence>
<feature type="transmembrane region" description="Helical" evidence="6">
    <location>
        <begin position="283"/>
        <end position="303"/>
    </location>
</feature>
<dbReference type="Gene3D" id="1.10.357.140">
    <property type="entry name" value="UbiA prenyltransferase"/>
    <property type="match status" value="1"/>
</dbReference>
<dbReference type="CDD" id="cd13961">
    <property type="entry name" value="PT_UbiA_DGGGPS"/>
    <property type="match status" value="1"/>
</dbReference>
<dbReference type="InterPro" id="IPR050475">
    <property type="entry name" value="Prenyltransferase_related"/>
</dbReference>
<evidence type="ECO:0000256" key="3">
    <source>
        <dbReference type="ARBA" id="ARBA00022692"/>
    </source>
</evidence>
<dbReference type="PANTHER" id="PTHR42723:SF1">
    <property type="entry name" value="CHLOROPHYLL SYNTHASE, CHLOROPLASTIC"/>
    <property type="match status" value="1"/>
</dbReference>
<accession>A0A9W6EVD0</accession>
<dbReference type="AlphaFoldDB" id="A0A9W6EVD0"/>
<comment type="subcellular location">
    <subcellularLocation>
        <location evidence="1">Membrane</location>
        <topology evidence="1">Multi-pass membrane protein</topology>
    </subcellularLocation>
</comment>
<dbReference type="GO" id="GO:0016020">
    <property type="term" value="C:membrane"/>
    <property type="evidence" value="ECO:0007669"/>
    <property type="project" value="UniProtKB-SubCell"/>
</dbReference>
<feature type="transmembrane region" description="Helical" evidence="6">
    <location>
        <begin position="86"/>
        <end position="104"/>
    </location>
</feature>
<keyword evidence="5 6" id="KW-0472">Membrane</keyword>
<evidence type="ECO:0000256" key="6">
    <source>
        <dbReference type="SAM" id="Phobius"/>
    </source>
</evidence>
<dbReference type="Pfam" id="PF01040">
    <property type="entry name" value="UbiA"/>
    <property type="match status" value="1"/>
</dbReference>
<dbReference type="RefSeq" id="WP_281751866.1">
    <property type="nucleotide sequence ID" value="NZ_BRVP01000002.1"/>
</dbReference>
<keyword evidence="3 6" id="KW-0812">Transmembrane</keyword>
<dbReference type="InterPro" id="IPR044878">
    <property type="entry name" value="UbiA_sf"/>
</dbReference>
<dbReference type="PANTHER" id="PTHR42723">
    <property type="entry name" value="CHLOROPHYLL SYNTHASE"/>
    <property type="match status" value="1"/>
</dbReference>
<dbReference type="InterPro" id="IPR000537">
    <property type="entry name" value="UbiA_prenyltransferase"/>
</dbReference>
<gene>
    <name evidence="7" type="ORF">NBRC110019_04220</name>
</gene>
<keyword evidence="8" id="KW-1185">Reference proteome</keyword>
<evidence type="ECO:0000256" key="2">
    <source>
        <dbReference type="ARBA" id="ARBA00022475"/>
    </source>
</evidence>
<feature type="transmembrane region" description="Helical" evidence="6">
    <location>
        <begin position="174"/>
        <end position="191"/>
    </location>
</feature>
<evidence type="ECO:0000256" key="1">
    <source>
        <dbReference type="ARBA" id="ARBA00004141"/>
    </source>
</evidence>
<keyword evidence="2" id="KW-1003">Cell membrane</keyword>